<dbReference type="EMBL" id="NVVJ01000009">
    <property type="protein sequence ID" value="PCJ26887.1"/>
    <property type="molecule type" value="Genomic_DNA"/>
</dbReference>
<dbReference type="AlphaFoldDB" id="A0A2A5B5P5"/>
<evidence type="ECO:0000313" key="2">
    <source>
        <dbReference type="EMBL" id="PCJ26887.1"/>
    </source>
</evidence>
<comment type="caution">
    <text evidence="2">The sequence shown here is derived from an EMBL/GenBank/DDBJ whole genome shotgun (WGS) entry which is preliminary data.</text>
</comment>
<accession>A0A2A5B5P5</accession>
<name>A0A2A5B5P5_9GAMM</name>
<sequence>MKAFFILCGVSLLSTSVFAQISALGECRNISNVNARVACYDAMVDSQQPGDSSQTTPVITSVPALVQEIPATGISPSSASSGTTRVRPEVSPETRVRLFGATEEVTREFIEEDIGVIQLDYIEAVVEDVSSAAYNRLIVRLDNGHTWQQTDSRSLRIREGDQIIVRSGRMGAFFLEKASGSRSIRVKRVL</sequence>
<evidence type="ECO:0000256" key="1">
    <source>
        <dbReference type="SAM" id="SignalP"/>
    </source>
</evidence>
<protein>
    <submittedName>
        <fullName evidence="2">Uncharacterized protein</fullName>
    </submittedName>
</protein>
<organism evidence="2 3">
    <name type="scientific">SAR86 cluster bacterium</name>
    <dbReference type="NCBI Taxonomy" id="2030880"/>
    <lineage>
        <taxon>Bacteria</taxon>
        <taxon>Pseudomonadati</taxon>
        <taxon>Pseudomonadota</taxon>
        <taxon>Gammaproteobacteria</taxon>
        <taxon>SAR86 cluster</taxon>
    </lineage>
</organism>
<feature type="signal peptide" evidence="1">
    <location>
        <begin position="1"/>
        <end position="19"/>
    </location>
</feature>
<proteinExistence type="predicted"/>
<gene>
    <name evidence="2" type="ORF">COA96_04465</name>
</gene>
<feature type="chain" id="PRO_5013331749" evidence="1">
    <location>
        <begin position="20"/>
        <end position="190"/>
    </location>
</feature>
<dbReference type="Proteomes" id="UP000218327">
    <property type="component" value="Unassembled WGS sequence"/>
</dbReference>
<keyword evidence="1" id="KW-0732">Signal</keyword>
<evidence type="ECO:0000313" key="3">
    <source>
        <dbReference type="Proteomes" id="UP000218327"/>
    </source>
</evidence>
<reference evidence="3" key="1">
    <citation type="submission" date="2017-08" db="EMBL/GenBank/DDBJ databases">
        <title>A dynamic microbial community with high functional redundancy inhabits the cold, oxic subseafloor aquifer.</title>
        <authorList>
            <person name="Tully B.J."/>
            <person name="Wheat C.G."/>
            <person name="Glazer B.T."/>
            <person name="Huber J.A."/>
        </authorList>
    </citation>
    <scope>NUCLEOTIDE SEQUENCE [LARGE SCALE GENOMIC DNA]</scope>
</reference>